<dbReference type="PANTHER" id="PTHR43677:SF4">
    <property type="entry name" value="QUINONE OXIDOREDUCTASE-LIKE PROTEIN 2"/>
    <property type="match status" value="1"/>
</dbReference>
<dbReference type="InterPro" id="IPR051397">
    <property type="entry name" value="Zn-ADH-like_protein"/>
</dbReference>
<dbReference type="PROSITE" id="PS01162">
    <property type="entry name" value="QOR_ZETA_CRYSTAL"/>
    <property type="match status" value="1"/>
</dbReference>
<dbReference type="SMART" id="SM00829">
    <property type="entry name" value="PKS_ER"/>
    <property type="match status" value="1"/>
</dbReference>
<name>A0A346XVL9_9ACTN</name>
<dbReference type="Proteomes" id="UP000264006">
    <property type="component" value="Chromosome"/>
</dbReference>
<dbReference type="KEGG" id="euz:DVS28_a1573"/>
<reference evidence="2 3" key="1">
    <citation type="submission" date="2018-09" db="EMBL/GenBank/DDBJ databases">
        <title>Complete genome sequence of Euzebya sp. DY32-46 isolated from seawater of Pacific Ocean.</title>
        <authorList>
            <person name="Xu L."/>
            <person name="Wu Y.-H."/>
            <person name="Xu X.-W."/>
        </authorList>
    </citation>
    <scope>NUCLEOTIDE SEQUENCE [LARGE SCALE GENOMIC DNA]</scope>
    <source>
        <strain evidence="2 3">DY32-46</strain>
    </source>
</reference>
<dbReference type="InterPro" id="IPR013154">
    <property type="entry name" value="ADH-like_N"/>
</dbReference>
<dbReference type="GO" id="GO:0008270">
    <property type="term" value="F:zinc ion binding"/>
    <property type="evidence" value="ECO:0007669"/>
    <property type="project" value="InterPro"/>
</dbReference>
<organism evidence="2 3">
    <name type="scientific">Euzebya pacifica</name>
    <dbReference type="NCBI Taxonomy" id="1608957"/>
    <lineage>
        <taxon>Bacteria</taxon>
        <taxon>Bacillati</taxon>
        <taxon>Actinomycetota</taxon>
        <taxon>Nitriliruptoria</taxon>
        <taxon>Euzebyales</taxon>
    </lineage>
</organism>
<dbReference type="InterPro" id="IPR020843">
    <property type="entry name" value="ER"/>
</dbReference>
<protein>
    <submittedName>
        <fullName evidence="2">Quinone oxidoreductase</fullName>
    </submittedName>
</protein>
<dbReference type="SUPFAM" id="SSF50129">
    <property type="entry name" value="GroES-like"/>
    <property type="match status" value="1"/>
</dbReference>
<dbReference type="InterPro" id="IPR013149">
    <property type="entry name" value="ADH-like_C"/>
</dbReference>
<dbReference type="InterPro" id="IPR002364">
    <property type="entry name" value="Quin_OxRdtase/zeta-crystal_CS"/>
</dbReference>
<accession>A0A346XVL9</accession>
<dbReference type="OrthoDB" id="4190732at2"/>
<dbReference type="SUPFAM" id="SSF51735">
    <property type="entry name" value="NAD(P)-binding Rossmann-fold domains"/>
    <property type="match status" value="1"/>
</dbReference>
<evidence type="ECO:0000259" key="1">
    <source>
        <dbReference type="SMART" id="SM00829"/>
    </source>
</evidence>
<dbReference type="PANTHER" id="PTHR43677">
    <property type="entry name" value="SHORT-CHAIN DEHYDROGENASE/REDUCTASE"/>
    <property type="match status" value="1"/>
</dbReference>
<dbReference type="EMBL" id="CP031165">
    <property type="protein sequence ID" value="AXV06266.1"/>
    <property type="molecule type" value="Genomic_DNA"/>
</dbReference>
<dbReference type="AlphaFoldDB" id="A0A346XVL9"/>
<dbReference type="Pfam" id="PF08240">
    <property type="entry name" value="ADH_N"/>
    <property type="match status" value="1"/>
</dbReference>
<evidence type="ECO:0000313" key="3">
    <source>
        <dbReference type="Proteomes" id="UP000264006"/>
    </source>
</evidence>
<sequence length="323" mass="33531">MRAVQITSLDGPSAVTVADVPDPVRGDDQVLVEVRAAGVSFPDLLQTRGQYQIQPPMPFVPGVEAAGIVRESPEGSAHQPGDRVMAFGMLGGMAELLAVPDATTFALPESLSFEQGAAFPMNYHTAHFSLVRRGRLEAGESVLVHGAAGGVGTASIQVAKGLGARVLAVVSSDDKAAVARDAGADVVLRSDRPWKDEAREATDGRGVDIVMDPVGGDRFTDSIRALAPEGRVLVVGFAGGSIPEVRVNRLLLSNTAVVGCAWGGFLFHDQTLVPDTAAALGPLIRDGSLAPPIGAALPLDEVAEALRLIDEREATGKVVLTVP</sequence>
<proteinExistence type="predicted"/>
<dbReference type="InterPro" id="IPR011032">
    <property type="entry name" value="GroES-like_sf"/>
</dbReference>
<dbReference type="Pfam" id="PF00107">
    <property type="entry name" value="ADH_zinc_N"/>
    <property type="match status" value="1"/>
</dbReference>
<dbReference type="Gene3D" id="3.40.50.720">
    <property type="entry name" value="NAD(P)-binding Rossmann-like Domain"/>
    <property type="match status" value="1"/>
</dbReference>
<evidence type="ECO:0000313" key="2">
    <source>
        <dbReference type="EMBL" id="AXV06266.1"/>
    </source>
</evidence>
<feature type="domain" description="Enoyl reductase (ER)" evidence="1">
    <location>
        <begin position="7"/>
        <end position="320"/>
    </location>
</feature>
<dbReference type="RefSeq" id="WP_114590951.1">
    <property type="nucleotide sequence ID" value="NZ_CP031165.1"/>
</dbReference>
<dbReference type="CDD" id="cd08241">
    <property type="entry name" value="QOR1"/>
    <property type="match status" value="1"/>
</dbReference>
<gene>
    <name evidence="2" type="ORF">DVS28_a1573</name>
</gene>
<dbReference type="GO" id="GO:0016491">
    <property type="term" value="F:oxidoreductase activity"/>
    <property type="evidence" value="ECO:0007669"/>
    <property type="project" value="InterPro"/>
</dbReference>
<dbReference type="Gene3D" id="3.90.180.10">
    <property type="entry name" value="Medium-chain alcohol dehydrogenases, catalytic domain"/>
    <property type="match status" value="1"/>
</dbReference>
<keyword evidence="3" id="KW-1185">Reference proteome</keyword>
<dbReference type="InterPro" id="IPR036291">
    <property type="entry name" value="NAD(P)-bd_dom_sf"/>
</dbReference>